<proteinExistence type="predicted"/>
<keyword evidence="4" id="KW-1185">Reference proteome</keyword>
<reference evidence="2 4" key="1">
    <citation type="journal article" date="2019" name="Gigascience">
        <title>Whole-genome sequence of the oriental lung fluke Paragonimus westermani.</title>
        <authorList>
            <person name="Oey H."/>
            <person name="Zakrzewski M."/>
            <person name="Narain K."/>
            <person name="Devi K.R."/>
            <person name="Agatsuma T."/>
            <person name="Nawaratna S."/>
            <person name="Gobert G.N."/>
            <person name="Jones M.K."/>
            <person name="Ragan M.A."/>
            <person name="McManus D.P."/>
            <person name="Krause L."/>
        </authorList>
    </citation>
    <scope>NUCLEOTIDE SEQUENCE [LARGE SCALE GENOMIC DNA]</scope>
    <source>
        <strain evidence="2 4">IND2009</strain>
    </source>
</reference>
<organism evidence="2 4">
    <name type="scientific">Paragonimus westermani</name>
    <dbReference type="NCBI Taxonomy" id="34504"/>
    <lineage>
        <taxon>Eukaryota</taxon>
        <taxon>Metazoa</taxon>
        <taxon>Spiralia</taxon>
        <taxon>Lophotrochozoa</taxon>
        <taxon>Platyhelminthes</taxon>
        <taxon>Trematoda</taxon>
        <taxon>Digenea</taxon>
        <taxon>Plagiorchiida</taxon>
        <taxon>Troglotremata</taxon>
        <taxon>Troglotrematidae</taxon>
        <taxon>Paragonimus</taxon>
    </lineage>
</organism>
<comment type="caution">
    <text evidence="2">The sequence shown here is derived from an EMBL/GenBank/DDBJ whole genome shotgun (WGS) entry which is preliminary data.</text>
</comment>
<dbReference type="AlphaFoldDB" id="A0A5J4N4X3"/>
<evidence type="ECO:0000313" key="4">
    <source>
        <dbReference type="Proteomes" id="UP000324629"/>
    </source>
</evidence>
<dbReference type="Proteomes" id="UP000324629">
    <property type="component" value="Unassembled WGS sequence"/>
</dbReference>
<evidence type="ECO:0000313" key="2">
    <source>
        <dbReference type="EMBL" id="KAA3670616.1"/>
    </source>
</evidence>
<accession>A0A5J4N4X3</accession>
<protein>
    <submittedName>
        <fullName evidence="2">Uncharacterized protein</fullName>
    </submittedName>
</protein>
<dbReference type="EMBL" id="QNGE01003983">
    <property type="protein sequence ID" value="KAA3673369.1"/>
    <property type="molecule type" value="Genomic_DNA"/>
</dbReference>
<keyword evidence="1" id="KW-0812">Transmembrane</keyword>
<name>A0A5J4N4X3_9TREM</name>
<dbReference type="EMBL" id="QNGE01009150">
    <property type="protein sequence ID" value="KAA3670616.1"/>
    <property type="molecule type" value="Genomic_DNA"/>
</dbReference>
<keyword evidence="1" id="KW-0472">Membrane</keyword>
<gene>
    <name evidence="2" type="ORF">DEA37_0006943</name>
    <name evidence="3" type="ORF">DEA37_0013076</name>
</gene>
<feature type="transmembrane region" description="Helical" evidence="1">
    <location>
        <begin position="32"/>
        <end position="56"/>
    </location>
</feature>
<evidence type="ECO:0000256" key="1">
    <source>
        <dbReference type="SAM" id="Phobius"/>
    </source>
</evidence>
<sequence>MATGTTLVVLGSYIYNQLTLYSYKNDMQLKELITTVIAVGCAFIVLGFLGFCGACCKLVMKLYVVRFVYLRHYYDQQVRSFARGRDDLRTSLWHMWGCFSGRG</sequence>
<evidence type="ECO:0000313" key="3">
    <source>
        <dbReference type="EMBL" id="KAA3673369.1"/>
    </source>
</evidence>
<keyword evidence="1" id="KW-1133">Transmembrane helix</keyword>